<sequence>MSEQRTAVEELIRTLKRERDELALKMHLANMDAKDEYERLSSKLGELSDQYEPVSDAVEETAGNVFSALKLAAEEMKAGFHRVRKAISEEG</sequence>
<comment type="caution">
    <text evidence="2">The sequence shown here is derived from an EMBL/GenBank/DDBJ whole genome shotgun (WGS) entry which is preliminary data.</text>
</comment>
<keyword evidence="1" id="KW-0175">Coiled coil</keyword>
<dbReference type="Proteomes" id="UP000319143">
    <property type="component" value="Unassembled WGS sequence"/>
</dbReference>
<dbReference type="AlphaFoldDB" id="A0A5C6E182"/>
<dbReference type="EMBL" id="SJPV01000001">
    <property type="protein sequence ID" value="TWU42668.1"/>
    <property type="molecule type" value="Genomic_DNA"/>
</dbReference>
<proteinExistence type="predicted"/>
<evidence type="ECO:0000256" key="1">
    <source>
        <dbReference type="SAM" id="Coils"/>
    </source>
</evidence>
<protein>
    <submittedName>
        <fullName evidence="2">Uncharacterized protein</fullName>
    </submittedName>
</protein>
<gene>
    <name evidence="2" type="ORF">Poly41_09670</name>
</gene>
<organism evidence="2 3">
    <name type="scientific">Novipirellula artificiosorum</name>
    <dbReference type="NCBI Taxonomy" id="2528016"/>
    <lineage>
        <taxon>Bacteria</taxon>
        <taxon>Pseudomonadati</taxon>
        <taxon>Planctomycetota</taxon>
        <taxon>Planctomycetia</taxon>
        <taxon>Pirellulales</taxon>
        <taxon>Pirellulaceae</taxon>
        <taxon>Novipirellula</taxon>
    </lineage>
</organism>
<evidence type="ECO:0000313" key="2">
    <source>
        <dbReference type="EMBL" id="TWU42668.1"/>
    </source>
</evidence>
<keyword evidence="3" id="KW-1185">Reference proteome</keyword>
<reference evidence="2 3" key="1">
    <citation type="submission" date="2019-02" db="EMBL/GenBank/DDBJ databases">
        <title>Deep-cultivation of Planctomycetes and their phenomic and genomic characterization uncovers novel biology.</title>
        <authorList>
            <person name="Wiegand S."/>
            <person name="Jogler M."/>
            <person name="Boedeker C."/>
            <person name="Pinto D."/>
            <person name="Vollmers J."/>
            <person name="Rivas-Marin E."/>
            <person name="Kohn T."/>
            <person name="Peeters S.H."/>
            <person name="Heuer A."/>
            <person name="Rast P."/>
            <person name="Oberbeckmann S."/>
            <person name="Bunk B."/>
            <person name="Jeske O."/>
            <person name="Meyerdierks A."/>
            <person name="Storesund J.E."/>
            <person name="Kallscheuer N."/>
            <person name="Luecker S."/>
            <person name="Lage O.M."/>
            <person name="Pohl T."/>
            <person name="Merkel B.J."/>
            <person name="Hornburger P."/>
            <person name="Mueller R.-W."/>
            <person name="Bruemmer F."/>
            <person name="Labrenz M."/>
            <person name="Spormann A.M."/>
            <person name="Op Den Camp H."/>
            <person name="Overmann J."/>
            <person name="Amann R."/>
            <person name="Jetten M.S.M."/>
            <person name="Mascher T."/>
            <person name="Medema M.H."/>
            <person name="Devos D.P."/>
            <person name="Kaster A.-K."/>
            <person name="Ovreas L."/>
            <person name="Rohde M."/>
            <person name="Galperin M.Y."/>
            <person name="Jogler C."/>
        </authorList>
    </citation>
    <scope>NUCLEOTIDE SEQUENCE [LARGE SCALE GENOMIC DNA]</scope>
    <source>
        <strain evidence="2 3">Poly41</strain>
    </source>
</reference>
<dbReference type="RefSeq" id="WP_146524678.1">
    <property type="nucleotide sequence ID" value="NZ_SJPV01000001.1"/>
</dbReference>
<evidence type="ECO:0000313" key="3">
    <source>
        <dbReference type="Proteomes" id="UP000319143"/>
    </source>
</evidence>
<accession>A0A5C6E182</accession>
<dbReference type="OrthoDB" id="7473960at2"/>
<name>A0A5C6E182_9BACT</name>
<feature type="coiled-coil region" evidence="1">
    <location>
        <begin position="1"/>
        <end position="50"/>
    </location>
</feature>